<evidence type="ECO:0000313" key="5">
    <source>
        <dbReference type="EMBL" id="KRL01740.1"/>
    </source>
</evidence>
<dbReference type="PANTHER" id="PTHR34698:SF2">
    <property type="entry name" value="5-OXOPROLINASE SUBUNIT B"/>
    <property type="match status" value="1"/>
</dbReference>
<dbReference type="SUPFAM" id="SSF160467">
    <property type="entry name" value="PH0987 N-terminal domain-like"/>
    <property type="match status" value="1"/>
</dbReference>
<evidence type="ECO:0000256" key="2">
    <source>
        <dbReference type="ARBA" id="ARBA00022801"/>
    </source>
</evidence>
<evidence type="ECO:0000313" key="6">
    <source>
        <dbReference type="Proteomes" id="UP000051621"/>
    </source>
</evidence>
<dbReference type="OrthoDB" id="9778567at2"/>
<dbReference type="Gene3D" id="2.40.100.10">
    <property type="entry name" value="Cyclophilin-like"/>
    <property type="match status" value="1"/>
</dbReference>
<protein>
    <submittedName>
        <fullName evidence="5">Allophanate hydrolase 2 subunit 1</fullName>
    </submittedName>
</protein>
<dbReference type="SMART" id="SM00796">
    <property type="entry name" value="AHS1"/>
    <property type="match status" value="1"/>
</dbReference>
<dbReference type="NCBIfam" id="TIGR00370">
    <property type="entry name" value="5-oxoprolinase subunit PxpB"/>
    <property type="match status" value="1"/>
</dbReference>
<dbReference type="STRING" id="1423731.FC81_GL001105"/>
<accession>A0A0R1M1A2</accession>
<reference evidence="5 6" key="1">
    <citation type="journal article" date="2015" name="Genome Announc.">
        <title>Expanding the biotechnology potential of lactobacilli through comparative genomics of 213 strains and associated genera.</title>
        <authorList>
            <person name="Sun Z."/>
            <person name="Harris H.M."/>
            <person name="McCann A."/>
            <person name="Guo C."/>
            <person name="Argimon S."/>
            <person name="Zhang W."/>
            <person name="Yang X."/>
            <person name="Jeffery I.B."/>
            <person name="Cooney J.C."/>
            <person name="Kagawa T.F."/>
            <person name="Liu W."/>
            <person name="Song Y."/>
            <person name="Salvetti E."/>
            <person name="Wrobel A."/>
            <person name="Rasinkangas P."/>
            <person name="Parkhill J."/>
            <person name="Rea M.C."/>
            <person name="O'Sullivan O."/>
            <person name="Ritari J."/>
            <person name="Douillard F.P."/>
            <person name="Paul Ross R."/>
            <person name="Yang R."/>
            <person name="Briner A.E."/>
            <person name="Felis G.E."/>
            <person name="de Vos W.M."/>
            <person name="Barrangou R."/>
            <person name="Klaenhammer T.R."/>
            <person name="Caufield P.W."/>
            <person name="Cui Y."/>
            <person name="Zhang H."/>
            <person name="O'Toole P.W."/>
        </authorList>
    </citation>
    <scope>NUCLEOTIDE SEQUENCE [LARGE SCALE GENOMIC DNA]</scope>
    <source>
        <strain evidence="5 6">DSM 19910</strain>
    </source>
</reference>
<dbReference type="EMBL" id="AZEF01000021">
    <property type="protein sequence ID" value="KRL01740.1"/>
    <property type="molecule type" value="Genomic_DNA"/>
</dbReference>
<name>A0A0R1M1A2_9LACO</name>
<dbReference type="AlphaFoldDB" id="A0A0R1M1A2"/>
<sequence length="239" mass="27064">MGYNYQFVPVGEQSLNIVFDEVIDARENRLIHSLADVLIKTELGIIAVIPAYHTLTINFDIFQTDFLKLTTKITQIIKNHSLLTSAERRRIIEVPVCYDEEFGLDLKAVIEHGCITFDELIQMHTSSPYLIYMMGFMPGFAYMGSVADPIAMPRLKNPRAKVPAGSVAVAGKQTGMYPIEAPGGWRLLGRTPVRLYDPKHPEPQYYAGEYIKFKAISKTDYYYIQKLAAAGMYELKELN</sequence>
<dbReference type="PANTHER" id="PTHR34698">
    <property type="entry name" value="5-OXOPROLINASE SUBUNIT B"/>
    <property type="match status" value="1"/>
</dbReference>
<keyword evidence="3" id="KW-0067">ATP-binding</keyword>
<dbReference type="Proteomes" id="UP000051621">
    <property type="component" value="Unassembled WGS sequence"/>
</dbReference>
<evidence type="ECO:0000256" key="1">
    <source>
        <dbReference type="ARBA" id="ARBA00022741"/>
    </source>
</evidence>
<comment type="caution">
    <text evidence="5">The sequence shown here is derived from an EMBL/GenBank/DDBJ whole genome shotgun (WGS) entry which is preliminary data.</text>
</comment>
<dbReference type="InterPro" id="IPR010016">
    <property type="entry name" value="PxpB"/>
</dbReference>
<proteinExistence type="predicted"/>
<dbReference type="SUPFAM" id="SSF50891">
    <property type="entry name" value="Cyclophilin-like"/>
    <property type="match status" value="1"/>
</dbReference>
<dbReference type="RefSeq" id="WP_057743731.1">
    <property type="nucleotide sequence ID" value="NZ_AZEF01000021.1"/>
</dbReference>
<dbReference type="GO" id="GO:0005524">
    <property type="term" value="F:ATP binding"/>
    <property type="evidence" value="ECO:0007669"/>
    <property type="project" value="UniProtKB-KW"/>
</dbReference>
<dbReference type="InterPro" id="IPR003833">
    <property type="entry name" value="CT_C_D"/>
</dbReference>
<dbReference type="Gene3D" id="3.30.1360.40">
    <property type="match status" value="1"/>
</dbReference>
<keyword evidence="2 5" id="KW-0378">Hydrolase</keyword>
<dbReference type="InterPro" id="IPR029000">
    <property type="entry name" value="Cyclophilin-like_dom_sf"/>
</dbReference>
<organism evidence="5 6">
    <name type="scientific">Liquorilactobacillus capillatus DSM 19910</name>
    <dbReference type="NCBI Taxonomy" id="1423731"/>
    <lineage>
        <taxon>Bacteria</taxon>
        <taxon>Bacillati</taxon>
        <taxon>Bacillota</taxon>
        <taxon>Bacilli</taxon>
        <taxon>Lactobacillales</taxon>
        <taxon>Lactobacillaceae</taxon>
        <taxon>Liquorilactobacillus</taxon>
    </lineage>
</organism>
<keyword evidence="1" id="KW-0547">Nucleotide-binding</keyword>
<evidence type="ECO:0000259" key="4">
    <source>
        <dbReference type="SMART" id="SM00796"/>
    </source>
</evidence>
<evidence type="ECO:0000256" key="3">
    <source>
        <dbReference type="ARBA" id="ARBA00022840"/>
    </source>
</evidence>
<dbReference type="PATRIC" id="fig|1423731.3.peg.1136"/>
<dbReference type="Pfam" id="PF02682">
    <property type="entry name" value="CT_C_D"/>
    <property type="match status" value="1"/>
</dbReference>
<dbReference type="GO" id="GO:0016787">
    <property type="term" value="F:hydrolase activity"/>
    <property type="evidence" value="ECO:0007669"/>
    <property type="project" value="UniProtKB-KW"/>
</dbReference>
<keyword evidence="6" id="KW-1185">Reference proteome</keyword>
<gene>
    <name evidence="5" type="ORF">FC81_GL001105</name>
</gene>
<feature type="domain" description="Carboxyltransferase" evidence="4">
    <location>
        <begin position="5"/>
        <end position="206"/>
    </location>
</feature>